<evidence type="ECO:0000256" key="2">
    <source>
        <dbReference type="ARBA" id="ARBA00005464"/>
    </source>
</evidence>
<comment type="similarity">
    <text evidence="2 11 13">Belongs to the FKBP-type PPIase family. Tig subfamily.</text>
</comment>
<dbReference type="Gene3D" id="3.10.50.40">
    <property type="match status" value="1"/>
</dbReference>
<feature type="compositionally biased region" description="Basic residues" evidence="14">
    <location>
        <begin position="458"/>
        <end position="474"/>
    </location>
</feature>
<dbReference type="EMBL" id="CP121252">
    <property type="protein sequence ID" value="WFP17838.1"/>
    <property type="molecule type" value="Genomic_DNA"/>
</dbReference>
<dbReference type="HAMAP" id="MF_00303">
    <property type="entry name" value="Trigger_factor_Tig"/>
    <property type="match status" value="1"/>
</dbReference>
<feature type="compositionally biased region" description="Basic residues" evidence="14">
    <location>
        <begin position="493"/>
        <end position="514"/>
    </location>
</feature>
<comment type="catalytic activity">
    <reaction evidence="1 11 12">
        <text>[protein]-peptidylproline (omega=180) = [protein]-peptidylproline (omega=0)</text>
        <dbReference type="Rhea" id="RHEA:16237"/>
        <dbReference type="Rhea" id="RHEA-COMP:10747"/>
        <dbReference type="Rhea" id="RHEA-COMP:10748"/>
        <dbReference type="ChEBI" id="CHEBI:83833"/>
        <dbReference type="ChEBI" id="CHEBI:83834"/>
        <dbReference type="EC" id="5.2.1.8"/>
    </reaction>
</comment>
<keyword evidence="9 11" id="KW-0131">Cell cycle</keyword>
<dbReference type="SUPFAM" id="SSF54534">
    <property type="entry name" value="FKBP-like"/>
    <property type="match status" value="1"/>
</dbReference>
<dbReference type="Pfam" id="PF05698">
    <property type="entry name" value="Trigger_C"/>
    <property type="match status" value="1"/>
</dbReference>
<evidence type="ECO:0000256" key="13">
    <source>
        <dbReference type="RuleBase" id="RU003914"/>
    </source>
</evidence>
<keyword evidence="7 11" id="KW-0143">Chaperone</keyword>
<feature type="region of interest" description="Disordered" evidence="14">
    <location>
        <begin position="433"/>
        <end position="525"/>
    </location>
</feature>
<keyword evidence="17" id="KW-1185">Reference proteome</keyword>
<accession>A0ABY8HB25</accession>
<dbReference type="Proteomes" id="UP001219037">
    <property type="component" value="Chromosome"/>
</dbReference>
<proteinExistence type="inferred from homology"/>
<feature type="domain" description="PPIase FKBP-type" evidence="15">
    <location>
        <begin position="168"/>
        <end position="214"/>
    </location>
</feature>
<evidence type="ECO:0000313" key="16">
    <source>
        <dbReference type="EMBL" id="WFP17838.1"/>
    </source>
</evidence>
<evidence type="ECO:0000256" key="12">
    <source>
        <dbReference type="PROSITE-ProRule" id="PRU00277"/>
    </source>
</evidence>
<comment type="function">
    <text evidence="11">Involved in protein export. Acts as a chaperone by maintaining the newly synthesized protein in an open conformation. Functions as a peptidyl-prolyl cis-trans isomerase.</text>
</comment>
<evidence type="ECO:0000259" key="15">
    <source>
        <dbReference type="PROSITE" id="PS50059"/>
    </source>
</evidence>
<feature type="compositionally biased region" description="Acidic residues" evidence="14">
    <location>
        <begin position="434"/>
        <end position="447"/>
    </location>
</feature>
<sequence length="525" mass="56734">MVKSTAETLNPTRVKLDVEVPFDELKPRIDEAYKTIANQVQIPGFRKGKVPNRLIDQRIGRGYVIETAINEGLNGYYQEALREAEITPLNRPEVDITSAPGAEGDAEAPLKFTAEVDVRPTIELPDYKGLKVTVDPAAASAEDEEKALNDLRSRFGTLKETDRPAGKDDFVTISLTATIDDETVDQADDLSYQVGAGTMLEGLDEALEGLSAGEDAIFETTLSGGEHSGEKATVKVVVSAVKDRELPEADDEFAQLASEFDTIAELKEDLKKQASEQAITEQGVEARDKVLEELVKLIEVPVPDSVVEEQVEQHFSQGGHSEGDDHDTADHREEVTENFREAFRNEVILDAVADAEEVGVEQSELIEYIISSASQYGMDPNQFAQMLDQAGQVPLIMGEVRRRKALAKVLEFAEVTDTDGNAVDLTSFVKPAGEQEEDAAEAADSADAEAPKEEKKAPAKKPAAKKAPAKKAPAKKAAEKAEDADEAEEKKPAAKKAAAKKPAAKKAPAKKPAAKKTAEDEGTEA</sequence>
<dbReference type="Gene3D" id="3.30.70.1050">
    <property type="entry name" value="Trigger factor ribosome-binding domain"/>
    <property type="match status" value="1"/>
</dbReference>
<protein>
    <recommendedName>
        <fullName evidence="4 11">Trigger factor</fullName>
        <shortName evidence="11">TF</shortName>
        <ecNumber evidence="3 11">5.2.1.8</ecNumber>
    </recommendedName>
    <alternativeName>
        <fullName evidence="10 11">PPIase</fullName>
    </alternativeName>
</protein>
<dbReference type="GO" id="GO:0003755">
    <property type="term" value="F:peptidyl-prolyl cis-trans isomerase activity"/>
    <property type="evidence" value="ECO:0007669"/>
    <property type="project" value="UniProtKB-EC"/>
</dbReference>
<feature type="region of interest" description="Disordered" evidence="14">
    <location>
        <begin position="311"/>
        <end position="332"/>
    </location>
</feature>
<dbReference type="InterPro" id="IPR008881">
    <property type="entry name" value="Trigger_fac_ribosome-bd_bac"/>
</dbReference>
<gene>
    <name evidence="11 16" type="primary">tig</name>
    <name evidence="16" type="ORF">P8192_07045</name>
</gene>
<dbReference type="SUPFAM" id="SSF109998">
    <property type="entry name" value="Triger factor/SurA peptide-binding domain-like"/>
    <property type="match status" value="1"/>
</dbReference>
<evidence type="ECO:0000256" key="14">
    <source>
        <dbReference type="SAM" id="MobiDB-lite"/>
    </source>
</evidence>
<dbReference type="Pfam" id="PF05697">
    <property type="entry name" value="Trigger_N"/>
    <property type="match status" value="1"/>
</dbReference>
<dbReference type="RefSeq" id="WP_278159594.1">
    <property type="nucleotide sequence ID" value="NZ_CP121252.1"/>
</dbReference>
<dbReference type="SUPFAM" id="SSF102735">
    <property type="entry name" value="Trigger factor ribosome-binding domain"/>
    <property type="match status" value="1"/>
</dbReference>
<dbReference type="PROSITE" id="PS50059">
    <property type="entry name" value="FKBP_PPIASE"/>
    <property type="match status" value="1"/>
</dbReference>
<evidence type="ECO:0000256" key="3">
    <source>
        <dbReference type="ARBA" id="ARBA00013194"/>
    </source>
</evidence>
<dbReference type="NCBIfam" id="TIGR00115">
    <property type="entry name" value="tig"/>
    <property type="match status" value="1"/>
</dbReference>
<evidence type="ECO:0000256" key="1">
    <source>
        <dbReference type="ARBA" id="ARBA00000971"/>
    </source>
</evidence>
<keyword evidence="5 11" id="KW-0132">Cell division</keyword>
<dbReference type="InterPro" id="IPR036611">
    <property type="entry name" value="Trigger_fac_ribosome-bd_sf"/>
</dbReference>
<comment type="domain">
    <text evidence="11">Consists of 3 domains; the N-terminus binds the ribosome, the middle domain has PPIase activity, while the C-terminus has intrinsic chaperone activity on its own.</text>
</comment>
<dbReference type="EC" id="5.2.1.8" evidence="3 11"/>
<keyword evidence="8 11" id="KW-0413">Isomerase</keyword>
<reference evidence="16 17" key="1">
    <citation type="submission" date="2023-04" db="EMBL/GenBank/DDBJ databases">
        <title>Funneling lignin-derived compounds into biodiesel using alkali-halophilic Citricoccus sp. P2.</title>
        <authorList>
            <person name="Luo C.-B."/>
        </authorList>
    </citation>
    <scope>NUCLEOTIDE SEQUENCE [LARGE SCALE GENOMIC DNA]</scope>
    <source>
        <strain evidence="16 17">P2</strain>
    </source>
</reference>
<dbReference type="InterPro" id="IPR008880">
    <property type="entry name" value="Trigger_fac_C"/>
</dbReference>
<feature type="compositionally biased region" description="Basic and acidic residues" evidence="14">
    <location>
        <begin position="321"/>
        <end position="332"/>
    </location>
</feature>
<dbReference type="InterPro" id="IPR001179">
    <property type="entry name" value="PPIase_FKBP_dom"/>
</dbReference>
<evidence type="ECO:0000256" key="7">
    <source>
        <dbReference type="ARBA" id="ARBA00023186"/>
    </source>
</evidence>
<dbReference type="InterPro" id="IPR037041">
    <property type="entry name" value="Trigger_fac_C_sf"/>
</dbReference>
<evidence type="ECO:0000256" key="8">
    <source>
        <dbReference type="ARBA" id="ARBA00023235"/>
    </source>
</evidence>
<evidence type="ECO:0000256" key="11">
    <source>
        <dbReference type="HAMAP-Rule" id="MF_00303"/>
    </source>
</evidence>
<evidence type="ECO:0000256" key="9">
    <source>
        <dbReference type="ARBA" id="ARBA00023306"/>
    </source>
</evidence>
<dbReference type="InterPro" id="IPR046357">
    <property type="entry name" value="PPIase_dom_sf"/>
</dbReference>
<comment type="subcellular location">
    <subcellularLocation>
        <location evidence="11">Cytoplasm</location>
    </subcellularLocation>
    <text evidence="11">About half TF is bound to the ribosome near the polypeptide exit tunnel while the other half is free in the cytoplasm.</text>
</comment>
<name>A0ABY8HB25_9MICC</name>
<dbReference type="PANTHER" id="PTHR30560">
    <property type="entry name" value="TRIGGER FACTOR CHAPERONE AND PEPTIDYL-PROLYL CIS/TRANS ISOMERASE"/>
    <property type="match status" value="1"/>
</dbReference>
<dbReference type="Gene3D" id="1.10.3120.10">
    <property type="entry name" value="Trigger factor, C-terminal domain"/>
    <property type="match status" value="1"/>
</dbReference>
<evidence type="ECO:0000256" key="5">
    <source>
        <dbReference type="ARBA" id="ARBA00022618"/>
    </source>
</evidence>
<keyword evidence="11" id="KW-0963">Cytoplasm</keyword>
<dbReference type="Pfam" id="PF00254">
    <property type="entry name" value="FKBP_C"/>
    <property type="match status" value="1"/>
</dbReference>
<organism evidence="16 17">
    <name type="scientific">Citricoccus muralis</name>
    <dbReference type="NCBI Taxonomy" id="169134"/>
    <lineage>
        <taxon>Bacteria</taxon>
        <taxon>Bacillati</taxon>
        <taxon>Actinomycetota</taxon>
        <taxon>Actinomycetes</taxon>
        <taxon>Micrococcales</taxon>
        <taxon>Micrococcaceae</taxon>
        <taxon>Citricoccus</taxon>
    </lineage>
</organism>
<evidence type="ECO:0000256" key="4">
    <source>
        <dbReference type="ARBA" id="ARBA00016902"/>
    </source>
</evidence>
<evidence type="ECO:0000256" key="6">
    <source>
        <dbReference type="ARBA" id="ARBA00023110"/>
    </source>
</evidence>
<dbReference type="InterPro" id="IPR005215">
    <property type="entry name" value="Trig_fac"/>
</dbReference>
<dbReference type="PANTHER" id="PTHR30560:SF3">
    <property type="entry name" value="TRIGGER FACTOR-LIKE PROTEIN TIG, CHLOROPLASTIC"/>
    <property type="match status" value="1"/>
</dbReference>
<evidence type="ECO:0000313" key="17">
    <source>
        <dbReference type="Proteomes" id="UP001219037"/>
    </source>
</evidence>
<dbReference type="InterPro" id="IPR027304">
    <property type="entry name" value="Trigger_fact/SurA_dom_sf"/>
</dbReference>
<keyword evidence="6 11" id="KW-0697">Rotamase</keyword>
<evidence type="ECO:0000256" key="10">
    <source>
        <dbReference type="ARBA" id="ARBA00029986"/>
    </source>
</evidence>